<dbReference type="EMBL" id="CAJNOM010000828">
    <property type="protein sequence ID" value="CAF1568785.1"/>
    <property type="molecule type" value="Genomic_DNA"/>
</dbReference>
<feature type="domain" description="Prion-inhibition and propagation HeLo" evidence="3">
    <location>
        <begin position="61"/>
        <end position="141"/>
    </location>
</feature>
<dbReference type="EMBL" id="CAJNOI010000219">
    <property type="protein sequence ID" value="CAF1191481.1"/>
    <property type="molecule type" value="Genomic_DNA"/>
</dbReference>
<dbReference type="Proteomes" id="UP000663832">
    <property type="component" value="Unassembled WGS sequence"/>
</dbReference>
<evidence type="ECO:0000256" key="1">
    <source>
        <dbReference type="SAM" id="Coils"/>
    </source>
</evidence>
<proteinExistence type="predicted"/>
<comment type="caution">
    <text evidence="5">The sequence shown here is derived from an EMBL/GenBank/DDBJ whole genome shotgun (WGS) entry which is preliminary data.</text>
</comment>
<evidence type="ECO:0000256" key="2">
    <source>
        <dbReference type="SAM" id="Phobius"/>
    </source>
</evidence>
<sequence length="176" mass="20855">MLLIQIIFSIICIAPFAIDTIFNAAVTNLTHSLSFMVINTFAGTLPHIRKQILDTLTYDYPQIIQQISSPIQQLLTNFEQLKTKYEKQNHRQKDYLNRMESFSNLPNDTLQKLEQEIEHLKGRFTESVTEVESRTIFIKKIIKSIEDALKSLDKQMIKFKNENKERERRKREHERE</sequence>
<reference evidence="5" key="1">
    <citation type="submission" date="2021-02" db="EMBL/GenBank/DDBJ databases">
        <authorList>
            <person name="Nowell W R."/>
        </authorList>
    </citation>
    <scope>NUCLEOTIDE SEQUENCE</scope>
</reference>
<evidence type="ECO:0000259" key="3">
    <source>
        <dbReference type="Pfam" id="PF14479"/>
    </source>
</evidence>
<organism evidence="5 7">
    <name type="scientific">Adineta steineri</name>
    <dbReference type="NCBI Taxonomy" id="433720"/>
    <lineage>
        <taxon>Eukaryota</taxon>
        <taxon>Metazoa</taxon>
        <taxon>Spiralia</taxon>
        <taxon>Gnathifera</taxon>
        <taxon>Rotifera</taxon>
        <taxon>Eurotatoria</taxon>
        <taxon>Bdelloidea</taxon>
        <taxon>Adinetida</taxon>
        <taxon>Adinetidae</taxon>
        <taxon>Adineta</taxon>
    </lineage>
</organism>
<evidence type="ECO:0000313" key="7">
    <source>
        <dbReference type="Proteomes" id="UP000663832"/>
    </source>
</evidence>
<evidence type="ECO:0000313" key="6">
    <source>
        <dbReference type="EMBL" id="CAF1568785.1"/>
    </source>
</evidence>
<evidence type="ECO:0000313" key="5">
    <source>
        <dbReference type="EMBL" id="CAF1455093.1"/>
    </source>
</evidence>
<dbReference type="OrthoDB" id="10147771at2759"/>
<keyword evidence="2" id="KW-1133">Transmembrane helix</keyword>
<feature type="coiled-coil region" evidence="1">
    <location>
        <begin position="71"/>
        <end position="176"/>
    </location>
</feature>
<keyword evidence="2" id="KW-0472">Membrane</keyword>
<name>A0A815PX00_9BILA</name>
<dbReference type="Proteomes" id="UP000663877">
    <property type="component" value="Unassembled WGS sequence"/>
</dbReference>
<dbReference type="EMBL" id="CAJNOM010000469">
    <property type="protein sequence ID" value="CAF1455093.1"/>
    <property type="molecule type" value="Genomic_DNA"/>
</dbReference>
<dbReference type="AlphaFoldDB" id="A0A815PX00"/>
<feature type="transmembrane region" description="Helical" evidence="2">
    <location>
        <begin position="6"/>
        <end position="26"/>
    </location>
</feature>
<dbReference type="InterPro" id="IPR029498">
    <property type="entry name" value="HeLo_dom"/>
</dbReference>
<accession>A0A815PX00</accession>
<protein>
    <recommendedName>
        <fullName evidence="3">Prion-inhibition and propagation HeLo domain-containing protein</fullName>
    </recommendedName>
</protein>
<keyword evidence="7" id="KW-1185">Reference proteome</keyword>
<keyword evidence="1" id="KW-0175">Coiled coil</keyword>
<keyword evidence="2" id="KW-0812">Transmembrane</keyword>
<gene>
    <name evidence="4" type="ORF">BJG266_LOCUS26359</name>
    <name evidence="5" type="ORF">QVE165_LOCUS40552</name>
    <name evidence="6" type="ORF">QVE165_LOCUS48602</name>
</gene>
<dbReference type="Pfam" id="PF14479">
    <property type="entry name" value="HeLo"/>
    <property type="match status" value="1"/>
</dbReference>
<evidence type="ECO:0000313" key="4">
    <source>
        <dbReference type="EMBL" id="CAF1191481.1"/>
    </source>
</evidence>